<dbReference type="RefSeq" id="WP_165327778.1">
    <property type="nucleotide sequence ID" value="NZ_CP049109.1"/>
</dbReference>
<dbReference type="Gene3D" id="3.10.20.30">
    <property type="match status" value="1"/>
</dbReference>
<dbReference type="Proteomes" id="UP000501568">
    <property type="component" value="Chromosome"/>
</dbReference>
<evidence type="ECO:0000256" key="5">
    <source>
        <dbReference type="ARBA" id="ARBA00023014"/>
    </source>
</evidence>
<keyword evidence="4" id="KW-0408">Iron</keyword>
<dbReference type="GO" id="GO:0051537">
    <property type="term" value="F:2 iron, 2 sulfur cluster binding"/>
    <property type="evidence" value="ECO:0007669"/>
    <property type="project" value="UniProtKB-KW"/>
</dbReference>
<gene>
    <name evidence="8" type="ORF">G5C33_13895</name>
</gene>
<evidence type="ECO:0000256" key="4">
    <source>
        <dbReference type="ARBA" id="ARBA00023004"/>
    </source>
</evidence>
<dbReference type="KEGG" id="spzr:G5C33_13895"/>
<dbReference type="InterPro" id="IPR036010">
    <property type="entry name" value="2Fe-2S_ferredoxin-like_sf"/>
</dbReference>
<dbReference type="InterPro" id="IPR001041">
    <property type="entry name" value="2Fe-2S_ferredoxin-type"/>
</dbReference>
<dbReference type="PANTHER" id="PTHR23426:SF65">
    <property type="entry name" value="FERREDOXIN-2, MITOCHONDRIAL"/>
    <property type="match status" value="1"/>
</dbReference>
<dbReference type="PANTHER" id="PTHR23426">
    <property type="entry name" value="FERREDOXIN/ADRENODOXIN"/>
    <property type="match status" value="1"/>
</dbReference>
<dbReference type="GO" id="GO:0046872">
    <property type="term" value="F:metal ion binding"/>
    <property type="evidence" value="ECO:0007669"/>
    <property type="project" value="UniProtKB-KW"/>
</dbReference>
<evidence type="ECO:0000313" key="8">
    <source>
        <dbReference type="EMBL" id="QIG80770.1"/>
    </source>
</evidence>
<organism evidence="8 9">
    <name type="scientific">Stakelama tenebrarum</name>
    <dbReference type="NCBI Taxonomy" id="2711215"/>
    <lineage>
        <taxon>Bacteria</taxon>
        <taxon>Pseudomonadati</taxon>
        <taxon>Pseudomonadota</taxon>
        <taxon>Alphaproteobacteria</taxon>
        <taxon>Sphingomonadales</taxon>
        <taxon>Sphingomonadaceae</taxon>
        <taxon>Stakelama</taxon>
    </lineage>
</organism>
<dbReference type="GO" id="GO:0140647">
    <property type="term" value="P:P450-containing electron transport chain"/>
    <property type="evidence" value="ECO:0007669"/>
    <property type="project" value="InterPro"/>
</dbReference>
<reference evidence="8 9" key="1">
    <citation type="submission" date="2020-02" db="EMBL/GenBank/DDBJ databases">
        <authorList>
            <person name="Zheng R.K."/>
            <person name="Sun C.M."/>
        </authorList>
    </citation>
    <scope>NUCLEOTIDE SEQUENCE [LARGE SCALE GENOMIC DNA]</scope>
    <source>
        <strain evidence="9">zrk23</strain>
    </source>
</reference>
<dbReference type="InterPro" id="IPR012675">
    <property type="entry name" value="Beta-grasp_dom_sf"/>
</dbReference>
<evidence type="ECO:0000256" key="2">
    <source>
        <dbReference type="ARBA" id="ARBA00022714"/>
    </source>
</evidence>
<dbReference type="InterPro" id="IPR001055">
    <property type="entry name" value="Adrenodoxin-like"/>
</dbReference>
<keyword evidence="9" id="KW-1185">Reference proteome</keyword>
<evidence type="ECO:0000256" key="6">
    <source>
        <dbReference type="ARBA" id="ARBA00034078"/>
    </source>
</evidence>
<name>A0A6G6Y778_9SPHN</name>
<proteinExistence type="inferred from homology"/>
<evidence type="ECO:0000256" key="1">
    <source>
        <dbReference type="ARBA" id="ARBA00010914"/>
    </source>
</evidence>
<comment type="cofactor">
    <cofactor evidence="6">
        <name>[2Fe-2S] cluster</name>
        <dbReference type="ChEBI" id="CHEBI:190135"/>
    </cofactor>
</comment>
<evidence type="ECO:0000259" key="7">
    <source>
        <dbReference type="PROSITE" id="PS51085"/>
    </source>
</evidence>
<dbReference type="SUPFAM" id="SSF54292">
    <property type="entry name" value="2Fe-2S ferredoxin-like"/>
    <property type="match status" value="1"/>
</dbReference>
<feature type="domain" description="2Fe-2S ferredoxin-type" evidence="7">
    <location>
        <begin position="4"/>
        <end position="108"/>
    </location>
</feature>
<dbReference type="PRINTS" id="PR00355">
    <property type="entry name" value="ADRENODOXIN"/>
</dbReference>
<sequence>MGSVTVTFVEENGTVKTFENVDTGQSLMEVGRTNGVEGILADCGGCCSCATCHVYVDEEWREKVGTPDDIETDMLDMAEEPKENSRLSCQIQLTEELDGLTVHVAPTGF</sequence>
<keyword evidence="2" id="KW-0001">2Fe-2S</keyword>
<dbReference type="GO" id="GO:0009055">
    <property type="term" value="F:electron transfer activity"/>
    <property type="evidence" value="ECO:0007669"/>
    <property type="project" value="TreeGrafter"/>
</dbReference>
<keyword evidence="3" id="KW-0479">Metal-binding</keyword>
<keyword evidence="5" id="KW-0411">Iron-sulfur</keyword>
<evidence type="ECO:0000256" key="3">
    <source>
        <dbReference type="ARBA" id="ARBA00022723"/>
    </source>
</evidence>
<accession>A0A6G6Y778</accession>
<dbReference type="Pfam" id="PF00111">
    <property type="entry name" value="Fer2"/>
    <property type="match status" value="1"/>
</dbReference>
<comment type="similarity">
    <text evidence="1">Belongs to the adrenodoxin/putidaredoxin family.</text>
</comment>
<dbReference type="AlphaFoldDB" id="A0A6G6Y778"/>
<dbReference type="EMBL" id="CP049109">
    <property type="protein sequence ID" value="QIG80770.1"/>
    <property type="molecule type" value="Genomic_DNA"/>
</dbReference>
<dbReference type="PROSITE" id="PS51085">
    <property type="entry name" value="2FE2S_FER_2"/>
    <property type="match status" value="1"/>
</dbReference>
<evidence type="ECO:0000313" key="9">
    <source>
        <dbReference type="Proteomes" id="UP000501568"/>
    </source>
</evidence>
<dbReference type="CDD" id="cd00207">
    <property type="entry name" value="fer2"/>
    <property type="match status" value="1"/>
</dbReference>
<protein>
    <submittedName>
        <fullName evidence="8">2Fe-2S iron-sulfur cluster binding domain-containing protein</fullName>
    </submittedName>
</protein>